<keyword evidence="1" id="KW-0472">Membrane</keyword>
<dbReference type="Proteomes" id="UP000033546">
    <property type="component" value="Unassembled WGS sequence"/>
</dbReference>
<dbReference type="AlphaFoldDB" id="A0A0F3NE12"/>
<organism evidence="2 3">
    <name type="scientific">Ehrlichia cf. muris str. EmCRT</name>
    <dbReference type="NCBI Taxonomy" id="1359167"/>
    <lineage>
        <taxon>Bacteria</taxon>
        <taxon>Pseudomonadati</taxon>
        <taxon>Pseudomonadota</taxon>
        <taxon>Alphaproteobacteria</taxon>
        <taxon>Rickettsiales</taxon>
        <taxon>Anaplasmataceae</taxon>
        <taxon>Ehrlichia</taxon>
    </lineage>
</organism>
<name>A0A0F3NE12_9RICK</name>
<feature type="transmembrane region" description="Helical" evidence="1">
    <location>
        <begin position="133"/>
        <end position="155"/>
    </location>
</feature>
<gene>
    <name evidence="2" type="ORF">EMUCRT_0184</name>
</gene>
<keyword evidence="1" id="KW-0812">Transmembrane</keyword>
<evidence type="ECO:0000313" key="2">
    <source>
        <dbReference type="EMBL" id="KJV65996.1"/>
    </source>
</evidence>
<evidence type="ECO:0000313" key="3">
    <source>
        <dbReference type="Proteomes" id="UP000033546"/>
    </source>
</evidence>
<proteinExistence type="predicted"/>
<evidence type="ECO:0000256" key="1">
    <source>
        <dbReference type="SAM" id="Phobius"/>
    </source>
</evidence>
<comment type="caution">
    <text evidence="2">The sequence shown here is derived from an EMBL/GenBank/DDBJ whole genome shotgun (WGS) entry which is preliminary data.</text>
</comment>
<keyword evidence="1" id="KW-1133">Transmembrane helix</keyword>
<dbReference type="RefSeq" id="WP_045804576.1">
    <property type="nucleotide sequence ID" value="NZ_LANU01000001.1"/>
</dbReference>
<reference evidence="2 3" key="1">
    <citation type="submission" date="2015-02" db="EMBL/GenBank/DDBJ databases">
        <title>Genome Sequencing of Rickettsiales.</title>
        <authorList>
            <person name="Daugherty S.C."/>
            <person name="Su Q."/>
            <person name="Abolude K."/>
            <person name="Beier-Sexton M."/>
            <person name="Carlyon J.A."/>
            <person name="Carter R."/>
            <person name="Day N.P."/>
            <person name="Dumler S.J."/>
            <person name="Dyachenko V."/>
            <person name="Godinez A."/>
            <person name="Kurtti T.J."/>
            <person name="Lichay M."/>
            <person name="Mullins K.E."/>
            <person name="Ott S."/>
            <person name="Pappas-Brown V."/>
            <person name="Paris D.H."/>
            <person name="Patel P."/>
            <person name="Richards A.L."/>
            <person name="Sadzewicz L."/>
            <person name="Sears K."/>
            <person name="Seidman D."/>
            <person name="Sengamalay N."/>
            <person name="Stenos J."/>
            <person name="Tallon L.J."/>
            <person name="Vincent G."/>
            <person name="Fraser C.M."/>
            <person name="Munderloh U."/>
            <person name="Dunning-Hotopp J.C."/>
        </authorList>
    </citation>
    <scope>NUCLEOTIDE SEQUENCE [LARGE SCALE GENOMIC DNA]</scope>
    <source>
        <strain evidence="2 3">EmCRT</strain>
    </source>
</reference>
<accession>A0A0F3NE12</accession>
<dbReference type="PATRIC" id="fig|1359167.3.peg.178"/>
<sequence length="180" mass="21072">MLFPYKLKIKAIYNHINKCDNTNELVYIYKKLIKTEKYLNKRKKVSKNIDIHNVKKIPKELKKNNLSIYIKKEIKREIKTLLMSTIAHEMDPTQRAGQTVASNIRGAKKFGRDNKSKKKTGYKRKSKSMFLKLLNFLFHLIIPIPSCTLNASLIIQNSILNNSQHIMYNKNHKNSKVAKK</sequence>
<protein>
    <submittedName>
        <fullName evidence="2">Uncharacterized protein</fullName>
    </submittedName>
</protein>
<dbReference type="EMBL" id="LANU01000001">
    <property type="protein sequence ID" value="KJV65996.1"/>
    <property type="molecule type" value="Genomic_DNA"/>
</dbReference>